<evidence type="ECO:0008006" key="3">
    <source>
        <dbReference type="Google" id="ProtNLM"/>
    </source>
</evidence>
<sequence length="148" mass="16856">MRLWSLHPSYLDRQALTGGWREALLAQAVLAERTRGYRSHPQLERFREHQNPAAAIGTFLTALADEASSRGYNFDRSRIDFPAPHGAETVAKIPVTSGQIAYEWQHLLAKLEKRTPEKWVGLRHLELPQPHPLFVKVPGEIASWERVS</sequence>
<proteinExistence type="predicted"/>
<dbReference type="Proteomes" id="UP000183530">
    <property type="component" value="Chromosome"/>
</dbReference>
<dbReference type="OrthoDB" id="3253436at2"/>
<dbReference type="Pfam" id="PF03013">
    <property type="entry name" value="Pyr_excise"/>
    <property type="match status" value="1"/>
</dbReference>
<accession>A0A1L2ZNM2</accession>
<dbReference type="RefSeq" id="WP_071894113.1">
    <property type="nucleotide sequence ID" value="NZ_CP018135.1"/>
</dbReference>
<evidence type="ECO:0000313" key="1">
    <source>
        <dbReference type="EMBL" id="APF40632.1"/>
    </source>
</evidence>
<dbReference type="KEGG" id="nae:BHE16_05925"/>
<organism evidence="1 2">
    <name type="scientific">Neomicrococcus aestuarii</name>
    <dbReference type="NCBI Taxonomy" id="556325"/>
    <lineage>
        <taxon>Bacteria</taxon>
        <taxon>Bacillati</taxon>
        <taxon>Actinomycetota</taxon>
        <taxon>Actinomycetes</taxon>
        <taxon>Micrococcales</taxon>
        <taxon>Micrococcaceae</taxon>
        <taxon>Neomicrococcus</taxon>
    </lineage>
</organism>
<dbReference type="InterPro" id="IPR004260">
    <property type="entry name" value="Pyr-dimer_DNA_glycosylase"/>
</dbReference>
<dbReference type="STRING" id="556325.BHE16_05925"/>
<gene>
    <name evidence="1" type="ORF">BHE16_05925</name>
</gene>
<name>A0A1L2ZNM2_9MICC</name>
<keyword evidence="2" id="KW-1185">Reference proteome</keyword>
<dbReference type="AlphaFoldDB" id="A0A1L2ZNM2"/>
<reference evidence="1 2" key="1">
    <citation type="submission" date="2016-11" db="EMBL/GenBank/DDBJ databases">
        <title>Genome sequencing of Zhihengliuella aestuarii B18 antagonistic to Plasmodiophora brassicae.</title>
        <authorList>
            <person name="Luo Y."/>
        </authorList>
    </citation>
    <scope>NUCLEOTIDE SEQUENCE [LARGE SCALE GENOMIC DNA]</scope>
    <source>
        <strain evidence="1 2">B18</strain>
    </source>
</reference>
<evidence type="ECO:0000313" key="2">
    <source>
        <dbReference type="Proteomes" id="UP000183530"/>
    </source>
</evidence>
<protein>
    <recommendedName>
        <fullName evidence="3">Pyrimidine dimer DNA glycosylase</fullName>
    </recommendedName>
</protein>
<dbReference type="EMBL" id="CP018135">
    <property type="protein sequence ID" value="APF40632.1"/>
    <property type="molecule type" value="Genomic_DNA"/>
</dbReference>